<dbReference type="PANTHER" id="PTHR24252">
    <property type="entry name" value="ACROSIN-RELATED"/>
    <property type="match status" value="1"/>
</dbReference>
<dbReference type="GeneTree" id="ENSGT00940000160085"/>
<keyword evidence="6" id="KW-0735">Signal-anchor</keyword>
<dbReference type="Ensembl" id="ENSGMOT00000016539.2">
    <property type="protein sequence ID" value="ENSGMOP00000016128.2"/>
    <property type="gene ID" value="ENSGMOG00000015036.2"/>
</dbReference>
<dbReference type="SMART" id="SM00192">
    <property type="entry name" value="LDLa"/>
    <property type="match status" value="3"/>
</dbReference>
<dbReference type="SUPFAM" id="SSF57424">
    <property type="entry name" value="LDL receptor-like module"/>
    <property type="match status" value="1"/>
</dbReference>
<feature type="disulfide bond" evidence="10">
    <location>
        <begin position="532"/>
        <end position="547"/>
    </location>
</feature>
<dbReference type="InterPro" id="IPR036364">
    <property type="entry name" value="SEA_dom_sf"/>
</dbReference>
<dbReference type="PRINTS" id="PR00722">
    <property type="entry name" value="CHYMOTRYPSIN"/>
</dbReference>
<feature type="disulfide bond" evidence="10">
    <location>
        <begin position="464"/>
        <end position="479"/>
    </location>
</feature>
<comment type="subcellular location">
    <subcellularLocation>
        <location evidence="1">Membrane</location>
        <topology evidence="1">Single-pass type II membrane protein</topology>
    </subcellularLocation>
</comment>
<evidence type="ECO:0000313" key="16">
    <source>
        <dbReference type="Ensembl" id="ENSGMOP00000016128.2"/>
    </source>
</evidence>
<keyword evidence="3 12" id="KW-0812">Transmembrane</keyword>
<reference evidence="16" key="1">
    <citation type="submission" date="2025-08" db="UniProtKB">
        <authorList>
            <consortium name="Ensembl"/>
        </authorList>
    </citation>
    <scope>IDENTIFICATION</scope>
</reference>
<evidence type="ECO:0000259" key="13">
    <source>
        <dbReference type="PROSITE" id="PS01180"/>
    </source>
</evidence>
<dbReference type="Pfam" id="PF00089">
    <property type="entry name" value="Trypsin"/>
    <property type="match status" value="1"/>
</dbReference>
<dbReference type="AlphaFoldDB" id="A0A8C4ZLC2"/>
<dbReference type="InterPro" id="IPR033116">
    <property type="entry name" value="TRYPSIN_SER"/>
</dbReference>
<dbReference type="Gene3D" id="3.30.70.960">
    <property type="entry name" value="SEA domain"/>
    <property type="match status" value="1"/>
</dbReference>
<feature type="domain" description="SEA" evidence="14">
    <location>
        <begin position="80"/>
        <end position="208"/>
    </location>
</feature>
<dbReference type="SMART" id="SM00020">
    <property type="entry name" value="Tryp_SPc"/>
    <property type="match status" value="1"/>
</dbReference>
<dbReference type="Gene3D" id="2.40.10.10">
    <property type="entry name" value="Trypsin-like serine proteases"/>
    <property type="match status" value="1"/>
</dbReference>
<dbReference type="PROSITE" id="PS50024">
    <property type="entry name" value="SEA"/>
    <property type="match status" value="1"/>
</dbReference>
<dbReference type="GO" id="GO:0016020">
    <property type="term" value="C:membrane"/>
    <property type="evidence" value="ECO:0007669"/>
    <property type="project" value="UniProtKB-SubCell"/>
</dbReference>
<dbReference type="InterPro" id="IPR001314">
    <property type="entry name" value="Peptidase_S1A"/>
</dbReference>
<keyword evidence="7 12" id="KW-1133">Transmembrane helix</keyword>
<evidence type="ECO:0000259" key="15">
    <source>
        <dbReference type="PROSITE" id="PS50240"/>
    </source>
</evidence>
<dbReference type="Pfam" id="PF01390">
    <property type="entry name" value="SEA"/>
    <property type="match status" value="1"/>
</dbReference>
<evidence type="ECO:0000313" key="17">
    <source>
        <dbReference type="Proteomes" id="UP000694546"/>
    </source>
</evidence>
<name>A0A8C4ZLC2_GADMO</name>
<protein>
    <recommendedName>
        <fullName evidence="18">Transmembrane protease serine 7</fullName>
    </recommendedName>
</protein>
<dbReference type="PROSITE" id="PS00135">
    <property type="entry name" value="TRYPSIN_SER"/>
    <property type="match status" value="1"/>
</dbReference>
<proteinExistence type="predicted"/>
<keyword evidence="2 11" id="KW-0645">Protease</keyword>
<dbReference type="Pfam" id="PF00057">
    <property type="entry name" value="Ldl_recept_a"/>
    <property type="match status" value="1"/>
</dbReference>
<dbReference type="PROSITE" id="PS50068">
    <property type="entry name" value="LDLRA_2"/>
    <property type="match status" value="2"/>
</dbReference>
<dbReference type="PROSITE" id="PS00134">
    <property type="entry name" value="TRYPSIN_HIS"/>
    <property type="match status" value="1"/>
</dbReference>
<dbReference type="SUPFAM" id="SSF49854">
    <property type="entry name" value="Spermadhesin, CUB domain"/>
    <property type="match status" value="2"/>
</dbReference>
<accession>A0A8C4ZLC2</accession>
<evidence type="ECO:0000256" key="11">
    <source>
        <dbReference type="RuleBase" id="RU363034"/>
    </source>
</evidence>
<comment type="caution">
    <text evidence="10">Lacks conserved residue(s) required for the propagation of feature annotation.</text>
</comment>
<dbReference type="Gene3D" id="4.10.400.10">
    <property type="entry name" value="Low-density Lipoprotein Receptor"/>
    <property type="match status" value="2"/>
</dbReference>
<dbReference type="CDD" id="cd00112">
    <property type="entry name" value="LDLa"/>
    <property type="match status" value="2"/>
</dbReference>
<feature type="transmembrane region" description="Helical" evidence="12">
    <location>
        <begin position="44"/>
        <end position="73"/>
    </location>
</feature>
<evidence type="ECO:0000256" key="9">
    <source>
        <dbReference type="ARBA" id="ARBA00023157"/>
    </source>
</evidence>
<keyword evidence="5 11" id="KW-0720">Serine protease</keyword>
<dbReference type="InterPro" id="IPR002172">
    <property type="entry name" value="LDrepeatLR_classA_rpt"/>
</dbReference>
<dbReference type="SUPFAM" id="SSF82671">
    <property type="entry name" value="SEA domain"/>
    <property type="match status" value="1"/>
</dbReference>
<organism evidence="16 17">
    <name type="scientific">Gadus morhua</name>
    <name type="common">Atlantic cod</name>
    <dbReference type="NCBI Taxonomy" id="8049"/>
    <lineage>
        <taxon>Eukaryota</taxon>
        <taxon>Metazoa</taxon>
        <taxon>Chordata</taxon>
        <taxon>Craniata</taxon>
        <taxon>Vertebrata</taxon>
        <taxon>Euteleostomi</taxon>
        <taxon>Actinopterygii</taxon>
        <taxon>Neopterygii</taxon>
        <taxon>Teleostei</taxon>
        <taxon>Neoteleostei</taxon>
        <taxon>Acanthomorphata</taxon>
        <taxon>Zeiogadaria</taxon>
        <taxon>Gadariae</taxon>
        <taxon>Gadiformes</taxon>
        <taxon>Gadoidei</taxon>
        <taxon>Gadidae</taxon>
        <taxon>Gadus</taxon>
    </lineage>
</organism>
<evidence type="ECO:0000256" key="6">
    <source>
        <dbReference type="ARBA" id="ARBA00022968"/>
    </source>
</evidence>
<dbReference type="PROSITE" id="PS50240">
    <property type="entry name" value="TRYPSIN_DOM"/>
    <property type="match status" value="1"/>
</dbReference>
<evidence type="ECO:0000256" key="12">
    <source>
        <dbReference type="SAM" id="Phobius"/>
    </source>
</evidence>
<evidence type="ECO:0000256" key="8">
    <source>
        <dbReference type="ARBA" id="ARBA00023136"/>
    </source>
</evidence>
<dbReference type="Gene3D" id="2.60.120.290">
    <property type="entry name" value="Spermadhesin, CUB domain"/>
    <property type="match status" value="1"/>
</dbReference>
<dbReference type="InterPro" id="IPR009003">
    <property type="entry name" value="Peptidase_S1_PA"/>
</dbReference>
<dbReference type="InterPro" id="IPR043504">
    <property type="entry name" value="Peptidase_S1_PA_chymotrypsin"/>
</dbReference>
<feature type="domain" description="Peptidase S1" evidence="15">
    <location>
        <begin position="567"/>
        <end position="806"/>
    </location>
</feature>
<dbReference type="OMA" id="RACEPAN"/>
<evidence type="ECO:0000256" key="5">
    <source>
        <dbReference type="ARBA" id="ARBA00022825"/>
    </source>
</evidence>
<evidence type="ECO:0000256" key="2">
    <source>
        <dbReference type="ARBA" id="ARBA00022670"/>
    </source>
</evidence>
<dbReference type="GO" id="GO:0006508">
    <property type="term" value="P:proteolysis"/>
    <property type="evidence" value="ECO:0007669"/>
    <property type="project" value="InterPro"/>
</dbReference>
<evidence type="ECO:0000256" key="7">
    <source>
        <dbReference type="ARBA" id="ARBA00022989"/>
    </source>
</evidence>
<evidence type="ECO:0000259" key="14">
    <source>
        <dbReference type="PROSITE" id="PS50024"/>
    </source>
</evidence>
<dbReference type="GO" id="GO:0004252">
    <property type="term" value="F:serine-type endopeptidase activity"/>
    <property type="evidence" value="ECO:0007669"/>
    <property type="project" value="InterPro"/>
</dbReference>
<dbReference type="InterPro" id="IPR018114">
    <property type="entry name" value="TRYPSIN_HIS"/>
</dbReference>
<dbReference type="PANTHER" id="PTHR24252:SF12">
    <property type="entry name" value="TRANSMEMBRANE SERINE PROTEASE 7"/>
    <property type="match status" value="1"/>
</dbReference>
<dbReference type="InterPro" id="IPR000082">
    <property type="entry name" value="SEA_dom"/>
</dbReference>
<dbReference type="Proteomes" id="UP000694546">
    <property type="component" value="Chromosome 23"/>
</dbReference>
<dbReference type="InterPro" id="IPR001254">
    <property type="entry name" value="Trypsin_dom"/>
</dbReference>
<keyword evidence="17" id="KW-1185">Reference proteome</keyword>
<keyword evidence="8 12" id="KW-0472">Membrane</keyword>
<feature type="domain" description="CUB" evidence="13">
    <location>
        <begin position="325"/>
        <end position="439"/>
    </location>
</feature>
<evidence type="ECO:0000256" key="1">
    <source>
        <dbReference type="ARBA" id="ARBA00004606"/>
    </source>
</evidence>
<reference evidence="16" key="2">
    <citation type="submission" date="2025-09" db="UniProtKB">
        <authorList>
            <consortium name="Ensembl"/>
        </authorList>
    </citation>
    <scope>IDENTIFICATION</scope>
</reference>
<evidence type="ECO:0000256" key="10">
    <source>
        <dbReference type="PROSITE-ProRule" id="PRU00124"/>
    </source>
</evidence>
<keyword evidence="9 10" id="KW-1015">Disulfide bond</keyword>
<sequence>ADVSVEVATVDHTLQKVRRKYHHTRHCRKRRSPKKRFEELWSGLWTYPYLVVVVVTAVVFAVVVTVWALLWVFTCRESNNGVYFAGMIRVANEEFIPEYRHADSTEFLSLAKKIELVLSNVYKGSSVAKLYKQAVISDLSNNNLGGVLVHFWMVFEVPQLKSPAVREEWVGAILRDSVLTSLQNRTSVGYLLDLPVDIESILINAAQRSDYTSTSSGSECLDKPYAPLPGTSVPLELDPPGGGVSCHIKLTSAPGSVVRLTISSFLIQPSDCVGDALTVYDSLLPMSARTLRAWSGTCSMSDLLSTNALCKCSFSGADDVCVSACSSHVETQEGAGYTGHIYSPFHPSLLPTKCICTWLFGTPSPSLGVSLKFHNYVLRPKDPNAHCTHGWWKVNDHMFCGSYVGYSTVFRISHPSPEVEFRCSSRQAQMPFQAAYGSYNLSQPCDQGHFLCSTGFCVERHQRCDGLDDCQDESDEHFCCTASCGGPSPPHPLYVCDGHSDCSNGRDELNCTQGTLRWDCVGTCILKKNARCDGVPDCQDRSDEEDCGCGLPSPVRKVGSFSNLDRIVGGSNSLEGEWPWQVGLLFSGNLYCGASVLSADWLISAAHCFSKERLADPRSWRAHLGMLTRGEARHVAEIQHVVVHEFYDASTFDYDVALLRLRRPWPASLAPLVQPVCLPTPSFTPGPLRPCWVTGWGYRSEGGSKGGSKVLPAVLQKAQVSLLSPSECKKRFHPVTARMLCAGVPSGAQDACNGDSGGPLACQASAGGRWFLMGIVSWGSGCGRPRLPGVYTRVSKLTSWIHQHIT</sequence>
<dbReference type="CDD" id="cd00190">
    <property type="entry name" value="Tryp_SPc"/>
    <property type="match status" value="1"/>
</dbReference>
<dbReference type="Gene3D" id="4.10.1220.10">
    <property type="entry name" value="EGF-type module"/>
    <property type="match status" value="1"/>
</dbReference>
<dbReference type="InterPro" id="IPR000859">
    <property type="entry name" value="CUB_dom"/>
</dbReference>
<feature type="disulfide bond" evidence="10">
    <location>
        <begin position="452"/>
        <end position="470"/>
    </location>
</feature>
<dbReference type="InterPro" id="IPR035914">
    <property type="entry name" value="Sperma_CUB_dom_sf"/>
</dbReference>
<keyword evidence="4 11" id="KW-0378">Hydrolase</keyword>
<dbReference type="InterPro" id="IPR036055">
    <property type="entry name" value="LDL_receptor-like_sf"/>
</dbReference>
<dbReference type="SUPFAM" id="SSF50494">
    <property type="entry name" value="Trypsin-like serine proteases"/>
    <property type="match status" value="1"/>
</dbReference>
<dbReference type="PROSITE" id="PS01180">
    <property type="entry name" value="CUB"/>
    <property type="match status" value="1"/>
</dbReference>
<evidence type="ECO:0000256" key="4">
    <source>
        <dbReference type="ARBA" id="ARBA00022801"/>
    </source>
</evidence>
<feature type="disulfide bond" evidence="10">
    <location>
        <begin position="445"/>
        <end position="457"/>
    </location>
</feature>
<evidence type="ECO:0008006" key="18">
    <source>
        <dbReference type="Google" id="ProtNLM"/>
    </source>
</evidence>
<evidence type="ECO:0000256" key="3">
    <source>
        <dbReference type="ARBA" id="ARBA00022692"/>
    </source>
</evidence>